<gene>
    <name evidence="2" type="ORF">ES288_A05G398900v1</name>
</gene>
<keyword evidence="1" id="KW-0472">Membrane</keyword>
<feature type="transmembrane region" description="Helical" evidence="1">
    <location>
        <begin position="53"/>
        <end position="74"/>
    </location>
</feature>
<organism evidence="2 3">
    <name type="scientific">Gossypium darwinii</name>
    <name type="common">Darwin's cotton</name>
    <name type="synonym">Gossypium barbadense var. darwinii</name>
    <dbReference type="NCBI Taxonomy" id="34276"/>
    <lineage>
        <taxon>Eukaryota</taxon>
        <taxon>Viridiplantae</taxon>
        <taxon>Streptophyta</taxon>
        <taxon>Embryophyta</taxon>
        <taxon>Tracheophyta</taxon>
        <taxon>Spermatophyta</taxon>
        <taxon>Magnoliopsida</taxon>
        <taxon>eudicotyledons</taxon>
        <taxon>Gunneridae</taxon>
        <taxon>Pentapetalae</taxon>
        <taxon>rosids</taxon>
        <taxon>malvids</taxon>
        <taxon>Malvales</taxon>
        <taxon>Malvaceae</taxon>
        <taxon>Malvoideae</taxon>
        <taxon>Gossypium</taxon>
    </lineage>
</organism>
<evidence type="ECO:0000313" key="3">
    <source>
        <dbReference type="Proteomes" id="UP000323506"/>
    </source>
</evidence>
<reference evidence="2 3" key="1">
    <citation type="submission" date="2019-06" db="EMBL/GenBank/DDBJ databases">
        <title>WGS assembly of Gossypium darwinii.</title>
        <authorList>
            <person name="Chen Z.J."/>
            <person name="Sreedasyam A."/>
            <person name="Ando A."/>
            <person name="Song Q."/>
            <person name="De L."/>
            <person name="Hulse-Kemp A."/>
            <person name="Ding M."/>
            <person name="Ye W."/>
            <person name="Kirkbride R."/>
            <person name="Jenkins J."/>
            <person name="Plott C."/>
            <person name="Lovell J."/>
            <person name="Lin Y.-M."/>
            <person name="Vaughn R."/>
            <person name="Liu B."/>
            <person name="Li W."/>
            <person name="Simpson S."/>
            <person name="Scheffler B."/>
            <person name="Saski C."/>
            <person name="Grover C."/>
            <person name="Hu G."/>
            <person name="Conover J."/>
            <person name="Carlson J."/>
            <person name="Shu S."/>
            <person name="Boston L."/>
            <person name="Williams M."/>
            <person name="Peterson D."/>
            <person name="Mcgee K."/>
            <person name="Jones D."/>
            <person name="Wendel J."/>
            <person name="Stelly D."/>
            <person name="Grimwood J."/>
            <person name="Schmutz J."/>
        </authorList>
    </citation>
    <scope>NUCLEOTIDE SEQUENCE [LARGE SCALE GENOMIC DNA]</scope>
    <source>
        <strain evidence="2">1808015.09</strain>
    </source>
</reference>
<proteinExistence type="predicted"/>
<evidence type="ECO:0000256" key="1">
    <source>
        <dbReference type="SAM" id="Phobius"/>
    </source>
</evidence>
<dbReference type="Pfam" id="PF05705">
    <property type="entry name" value="DUF829"/>
    <property type="match status" value="1"/>
</dbReference>
<keyword evidence="3" id="KW-1185">Reference proteome</keyword>
<evidence type="ECO:0000313" key="2">
    <source>
        <dbReference type="EMBL" id="TYH20024.1"/>
    </source>
</evidence>
<keyword evidence="1" id="KW-0812">Transmembrane</keyword>
<dbReference type="Proteomes" id="UP000323506">
    <property type="component" value="Chromosome A05"/>
</dbReference>
<dbReference type="EMBL" id="CM017692">
    <property type="protein sequence ID" value="TYH20024.1"/>
    <property type="molecule type" value="Genomic_DNA"/>
</dbReference>
<sequence length="168" mass="19149">MDFISVRHFSFPPSSRLLFHFFSFSLSRANLALLHWVLAKLSRSEIKRVTNSFFRLIFLGSNFLEAAGFTVAILKKLNSKNGSEKGETNSTLQKAEPQMVEVVVLASLEKFFKSVLNMPEVERKFRAVLDAILEAHPHCLQLYLYSTADKFVPYSTVPHPLLSKPQQM</sequence>
<protein>
    <submittedName>
        <fullName evidence="2">Uncharacterized protein</fullName>
    </submittedName>
</protein>
<dbReference type="AlphaFoldDB" id="A0A5D2GPP8"/>
<feature type="transmembrane region" description="Helical" evidence="1">
    <location>
        <begin position="17"/>
        <end position="41"/>
    </location>
</feature>
<dbReference type="InterPro" id="IPR008547">
    <property type="entry name" value="DUF829_TMEM53"/>
</dbReference>
<dbReference type="PANTHER" id="PTHR12265">
    <property type="entry name" value="TRANSMEMBRANE PROTEIN 53"/>
    <property type="match status" value="1"/>
</dbReference>
<dbReference type="PANTHER" id="PTHR12265:SF11">
    <property type="entry name" value="ALPHA_BETA-HYDROLASES SUPERFAMILY PROTEIN"/>
    <property type="match status" value="1"/>
</dbReference>
<name>A0A5D2GPP8_GOSDA</name>
<keyword evidence="1" id="KW-1133">Transmembrane helix</keyword>
<accession>A0A5D2GPP8</accession>